<feature type="region of interest" description="Disordered" evidence="1">
    <location>
        <begin position="334"/>
        <end position="362"/>
    </location>
</feature>
<proteinExistence type="predicted"/>
<evidence type="ECO:0000313" key="3">
    <source>
        <dbReference type="Proteomes" id="UP000254764"/>
    </source>
</evidence>
<organism evidence="2 3">
    <name type="scientific">Ciceribacter selenitireducens ATCC BAA-1503</name>
    <dbReference type="NCBI Taxonomy" id="1336235"/>
    <lineage>
        <taxon>Bacteria</taxon>
        <taxon>Pseudomonadati</taxon>
        <taxon>Pseudomonadota</taxon>
        <taxon>Alphaproteobacteria</taxon>
        <taxon>Hyphomicrobiales</taxon>
        <taxon>Rhizobiaceae</taxon>
        <taxon>Ciceribacter</taxon>
    </lineage>
</organism>
<dbReference type="Proteomes" id="UP000254764">
    <property type="component" value="Unassembled WGS sequence"/>
</dbReference>
<accession>A0A376A974</accession>
<dbReference type="STRING" id="1336235.GCA_000518785_00828"/>
<protein>
    <recommendedName>
        <fullName evidence="4">Cell envelope biogenesis protein OmpA</fullName>
    </recommendedName>
</protein>
<reference evidence="3" key="1">
    <citation type="submission" date="2018-07" db="EMBL/GenBank/DDBJ databases">
        <authorList>
            <person name="Peiro R."/>
            <person name="Begona"/>
            <person name="Cbmso G."/>
            <person name="Lopez M."/>
            <person name="Gonzalez S."/>
        </authorList>
    </citation>
    <scope>NUCLEOTIDE SEQUENCE [LARGE SCALE GENOMIC DNA]</scope>
</reference>
<feature type="compositionally biased region" description="Basic residues" evidence="1">
    <location>
        <begin position="440"/>
        <end position="460"/>
    </location>
</feature>
<dbReference type="AlphaFoldDB" id="A0A376A974"/>
<feature type="compositionally biased region" description="Acidic residues" evidence="1">
    <location>
        <begin position="343"/>
        <end position="353"/>
    </location>
</feature>
<dbReference type="EMBL" id="UEYP01000011">
    <property type="protein sequence ID" value="SSC64431.1"/>
    <property type="molecule type" value="Genomic_DNA"/>
</dbReference>
<sequence>MFETAFALSLTQFARSLSFPERLQHRPARNAALEPWRLRNTGLDALFYDVKSLTAEETFYISDSLASEGLIMIVPPSGGAMLTICDSVAEYKLRGGRDVHALAVAGIGGSAIGAAAFARNVADAIGEPVAAVVSGYGLGDIINETIGGSFFFGWLGHMRNDLEVIDDVVGRPHLGAYEDRHKLALKAHPSALDTDTVETLLADPSLSFHLLAGHSRGNRVLSEALYAIKEEDRQRLRALAGGLRIVTFGGRITMPPDCRDVIDVIGELDWFGEINSRPQIDSDIRVPLAGHSTNTDFAGALQVTRILKDIIARSLPAVMEQADTTLPVETVAEAPAASPIPELEAEASPDTEISEAQPVAETAAEPIETQASEEIEQPAAVEEVAETDAVIADSAAPVLAADEEEPIASLEPIAQEAAPGPAAEMEPEPTPAPDAAAPHRTARGANGRHKASKPKAAPRR</sequence>
<dbReference type="OrthoDB" id="7375665at2"/>
<dbReference type="RefSeq" id="WP_115671615.1">
    <property type="nucleotide sequence ID" value="NZ_UEYP01000011.1"/>
</dbReference>
<gene>
    <name evidence="2" type="ORF">RHIZ70_139</name>
</gene>
<feature type="region of interest" description="Disordered" evidence="1">
    <location>
        <begin position="395"/>
        <end position="460"/>
    </location>
</feature>
<evidence type="ECO:0008006" key="4">
    <source>
        <dbReference type="Google" id="ProtNLM"/>
    </source>
</evidence>
<keyword evidence="3" id="KW-1185">Reference proteome</keyword>
<evidence type="ECO:0000313" key="2">
    <source>
        <dbReference type="EMBL" id="SSC64431.1"/>
    </source>
</evidence>
<name>A0A376A974_9HYPH</name>
<feature type="compositionally biased region" description="Low complexity" evidence="1">
    <location>
        <begin position="411"/>
        <end position="424"/>
    </location>
</feature>
<evidence type="ECO:0000256" key="1">
    <source>
        <dbReference type="SAM" id="MobiDB-lite"/>
    </source>
</evidence>